<organism evidence="3 4">
    <name type="scientific">Oesophagostomum dentatum</name>
    <name type="common">Nodular worm</name>
    <dbReference type="NCBI Taxonomy" id="61180"/>
    <lineage>
        <taxon>Eukaryota</taxon>
        <taxon>Metazoa</taxon>
        <taxon>Ecdysozoa</taxon>
        <taxon>Nematoda</taxon>
        <taxon>Chromadorea</taxon>
        <taxon>Rhabditida</taxon>
        <taxon>Rhabditina</taxon>
        <taxon>Rhabditomorpha</taxon>
        <taxon>Strongyloidea</taxon>
        <taxon>Strongylidae</taxon>
        <taxon>Oesophagostomum</taxon>
    </lineage>
</organism>
<dbReference type="Gene3D" id="3.30.497.10">
    <property type="entry name" value="Antithrombin, subunit I, domain 2"/>
    <property type="match status" value="1"/>
</dbReference>
<dbReference type="PANTHER" id="PTHR11461:SF211">
    <property type="entry name" value="GH10112P-RELATED"/>
    <property type="match status" value="1"/>
</dbReference>
<keyword evidence="4" id="KW-1185">Reference proteome</keyword>
<dbReference type="EMBL" id="KN553476">
    <property type="protein sequence ID" value="KHJ90014.1"/>
    <property type="molecule type" value="Genomic_DNA"/>
</dbReference>
<gene>
    <name evidence="3" type="ORF">OESDEN_10150</name>
</gene>
<dbReference type="PROSITE" id="PS00284">
    <property type="entry name" value="SERPIN"/>
    <property type="match status" value="1"/>
</dbReference>
<accession>A0A0B1SYF7</accession>
<dbReference type="OrthoDB" id="9518664at2759"/>
<protein>
    <recommendedName>
        <fullName evidence="2">Serpin domain-containing protein</fullName>
    </recommendedName>
</protein>
<name>A0A0B1SYF7_OESDE</name>
<dbReference type="GO" id="GO:0004867">
    <property type="term" value="F:serine-type endopeptidase inhibitor activity"/>
    <property type="evidence" value="ECO:0007669"/>
    <property type="project" value="InterPro"/>
</dbReference>
<dbReference type="InterPro" id="IPR023795">
    <property type="entry name" value="Serpin_CS"/>
</dbReference>
<evidence type="ECO:0000313" key="3">
    <source>
        <dbReference type="EMBL" id="KHJ90014.1"/>
    </source>
</evidence>
<evidence type="ECO:0000256" key="1">
    <source>
        <dbReference type="ARBA" id="ARBA00009500"/>
    </source>
</evidence>
<dbReference type="Proteomes" id="UP000053660">
    <property type="component" value="Unassembled WGS sequence"/>
</dbReference>
<dbReference type="AlphaFoldDB" id="A0A0B1SYF7"/>
<evidence type="ECO:0000313" key="4">
    <source>
        <dbReference type="Proteomes" id="UP000053660"/>
    </source>
</evidence>
<dbReference type="InterPro" id="IPR023796">
    <property type="entry name" value="Serpin_dom"/>
</dbReference>
<feature type="domain" description="Serpin" evidence="2">
    <location>
        <begin position="1"/>
        <end position="100"/>
    </location>
</feature>
<proteinExistence type="inferred from homology"/>
<reference evidence="3 4" key="1">
    <citation type="submission" date="2014-03" db="EMBL/GenBank/DDBJ databases">
        <title>Draft genome of the hookworm Oesophagostomum dentatum.</title>
        <authorList>
            <person name="Mitreva M."/>
        </authorList>
    </citation>
    <scope>NUCLEOTIDE SEQUENCE [LARGE SCALE GENOMIC DNA]</scope>
    <source>
        <strain evidence="3 4">OD-Hann</strain>
    </source>
</reference>
<sequence length="100" mass="11267">MKIESDYKLKDALMKMGVIDLFRDTANLSGITKSAPLKVSDADHRAIIEVDEDGTTAAAATTIKMIFLEYRPEPMQFVADHPFLFILTKDRNPLFMGQFV</sequence>
<dbReference type="InterPro" id="IPR042178">
    <property type="entry name" value="Serpin_sf_1"/>
</dbReference>
<dbReference type="InterPro" id="IPR036186">
    <property type="entry name" value="Serpin_sf"/>
</dbReference>
<dbReference type="PANTHER" id="PTHR11461">
    <property type="entry name" value="SERINE PROTEASE INHIBITOR, SERPIN"/>
    <property type="match status" value="1"/>
</dbReference>
<dbReference type="Pfam" id="PF00079">
    <property type="entry name" value="Serpin"/>
    <property type="match status" value="1"/>
</dbReference>
<dbReference type="SUPFAM" id="SSF56574">
    <property type="entry name" value="Serpins"/>
    <property type="match status" value="1"/>
</dbReference>
<evidence type="ECO:0000259" key="2">
    <source>
        <dbReference type="Pfam" id="PF00079"/>
    </source>
</evidence>
<dbReference type="GO" id="GO:0005615">
    <property type="term" value="C:extracellular space"/>
    <property type="evidence" value="ECO:0007669"/>
    <property type="project" value="InterPro"/>
</dbReference>
<dbReference type="InterPro" id="IPR000215">
    <property type="entry name" value="Serpin_fam"/>
</dbReference>
<comment type="similarity">
    <text evidence="1">Belongs to the serpin family.</text>
</comment>